<dbReference type="GeneID" id="58410118"/>
<dbReference type="InterPro" id="IPR016092">
    <property type="entry name" value="ATAP"/>
</dbReference>
<dbReference type="Gene3D" id="2.60.300.12">
    <property type="entry name" value="HesB-like domain"/>
    <property type="match status" value="1"/>
</dbReference>
<dbReference type="EMBL" id="CP001614">
    <property type="protein sequence ID" value="ACR10927.1"/>
    <property type="molecule type" value="Genomic_DNA"/>
</dbReference>
<proteinExistence type="inferred from homology"/>
<evidence type="ECO:0000313" key="4">
    <source>
        <dbReference type="Proteomes" id="UP000009080"/>
    </source>
</evidence>
<dbReference type="Proteomes" id="UP000009080">
    <property type="component" value="Chromosome"/>
</dbReference>
<organism evidence="3 4">
    <name type="scientific">Teredinibacter turnerae (strain ATCC 39867 / T7901)</name>
    <dbReference type="NCBI Taxonomy" id="377629"/>
    <lineage>
        <taxon>Bacteria</taxon>
        <taxon>Pseudomonadati</taxon>
        <taxon>Pseudomonadota</taxon>
        <taxon>Gammaproteobacteria</taxon>
        <taxon>Cellvibrionales</taxon>
        <taxon>Cellvibrionaceae</taxon>
        <taxon>Teredinibacter</taxon>
    </lineage>
</organism>
<evidence type="ECO:0000259" key="2">
    <source>
        <dbReference type="Pfam" id="PF01521"/>
    </source>
</evidence>
<dbReference type="eggNOG" id="COG0316">
    <property type="taxonomic scope" value="Bacteria"/>
</dbReference>
<dbReference type="PANTHER" id="PTHR10072:SF41">
    <property type="entry name" value="IRON-SULFUR CLUSTER ASSEMBLY 1 HOMOLOG, MITOCHONDRIAL"/>
    <property type="match status" value="1"/>
</dbReference>
<dbReference type="InterPro" id="IPR000361">
    <property type="entry name" value="ATAP_core_dom"/>
</dbReference>
<dbReference type="RefSeq" id="WP_015817039.1">
    <property type="nucleotide sequence ID" value="NC_012997.1"/>
</dbReference>
<comment type="similarity">
    <text evidence="1">Belongs to the HesB/IscA family.</text>
</comment>
<feature type="domain" description="Core" evidence="2">
    <location>
        <begin position="12"/>
        <end position="112"/>
    </location>
</feature>
<sequence length="116" mass="12407">MTVETFSIADTVSVTPAAAEHFHMRLQKSGKTGIRISLKEAGCTGFKYVIDEVNEGDGSDLRVQLSNGVSLFIDGSHLSGIQGTQIDYVKEGLNRNLVLNNPNVKDACGCGESFSV</sequence>
<dbReference type="PANTHER" id="PTHR10072">
    <property type="entry name" value="IRON-SULFUR CLUSTER ASSEMBLY PROTEIN"/>
    <property type="match status" value="1"/>
</dbReference>
<accession>C5BLW8</accession>
<evidence type="ECO:0000313" key="3">
    <source>
        <dbReference type="EMBL" id="ACR10927.1"/>
    </source>
</evidence>
<dbReference type="Pfam" id="PF01521">
    <property type="entry name" value="Fe-S_biosyn"/>
    <property type="match status" value="1"/>
</dbReference>
<dbReference type="STRING" id="377629.TERTU_2643"/>
<dbReference type="HOGENOM" id="CLU_069054_5_1_6"/>
<dbReference type="GO" id="GO:0005829">
    <property type="term" value="C:cytosol"/>
    <property type="evidence" value="ECO:0007669"/>
    <property type="project" value="TreeGrafter"/>
</dbReference>
<dbReference type="GO" id="GO:0016226">
    <property type="term" value="P:iron-sulfur cluster assembly"/>
    <property type="evidence" value="ECO:0007669"/>
    <property type="project" value="InterPro"/>
</dbReference>
<dbReference type="KEGG" id="ttu:TERTU_2643"/>
<dbReference type="InterPro" id="IPR050322">
    <property type="entry name" value="Fe-S_cluster_asmbl/transfer"/>
</dbReference>
<dbReference type="SUPFAM" id="SSF89360">
    <property type="entry name" value="HesB-like domain"/>
    <property type="match status" value="1"/>
</dbReference>
<dbReference type="GO" id="GO:0051537">
    <property type="term" value="F:2 iron, 2 sulfur cluster binding"/>
    <property type="evidence" value="ECO:0007669"/>
    <property type="project" value="UniProtKB-ARBA"/>
</dbReference>
<gene>
    <name evidence="3" type="ordered locus">TERTU_2643</name>
</gene>
<evidence type="ECO:0000256" key="1">
    <source>
        <dbReference type="ARBA" id="ARBA00006718"/>
    </source>
</evidence>
<reference evidence="3 4" key="1">
    <citation type="journal article" date="2009" name="PLoS ONE">
        <title>The complete genome of Teredinibacter turnerae T7901: an intracellular endosymbiont of marine wood-boring bivalves (shipworms).</title>
        <authorList>
            <person name="Yang J.C."/>
            <person name="Madupu R."/>
            <person name="Durkin A.S."/>
            <person name="Ekborg N.A."/>
            <person name="Pedamallu C.S."/>
            <person name="Hostetler J.B."/>
            <person name="Radune D."/>
            <person name="Toms B.S."/>
            <person name="Henrissat B."/>
            <person name="Coutinho P.M."/>
            <person name="Schwarz S."/>
            <person name="Field L."/>
            <person name="Trindade-Silva A.E."/>
            <person name="Soares C.A.G."/>
            <person name="Elshahawi S."/>
            <person name="Hanora A."/>
            <person name="Schmidt E.W."/>
            <person name="Haygood M.G."/>
            <person name="Posfai J."/>
            <person name="Benner J."/>
            <person name="Madinger C."/>
            <person name="Nove J."/>
            <person name="Anton B."/>
            <person name="Chaudhary K."/>
            <person name="Foster J."/>
            <person name="Holman A."/>
            <person name="Kumar S."/>
            <person name="Lessard P.A."/>
            <person name="Luyten Y.A."/>
            <person name="Slatko B."/>
            <person name="Wood N."/>
            <person name="Wu B."/>
            <person name="Teplitski M."/>
            <person name="Mougous J.D."/>
            <person name="Ward N."/>
            <person name="Eisen J.A."/>
            <person name="Badger J.H."/>
            <person name="Distel D.L."/>
        </authorList>
    </citation>
    <scope>NUCLEOTIDE SEQUENCE [LARGE SCALE GENOMIC DNA]</scope>
    <source>
        <strain evidence="4">ATCC 39867 / T7901</strain>
    </source>
</reference>
<name>C5BLW8_TERTT</name>
<dbReference type="OrthoDB" id="9801228at2"/>
<dbReference type="AlphaFoldDB" id="C5BLW8"/>
<protein>
    <submittedName>
        <fullName evidence="3">Iron-sulfur cluster assembly accessory family protein</fullName>
    </submittedName>
</protein>
<dbReference type="InterPro" id="IPR035903">
    <property type="entry name" value="HesB-like_dom_sf"/>
</dbReference>
<dbReference type="NCBIfam" id="TIGR00049">
    <property type="entry name" value="iron-sulfur cluster assembly accessory protein"/>
    <property type="match status" value="1"/>
</dbReference>
<keyword evidence="4" id="KW-1185">Reference proteome</keyword>